<evidence type="ECO:0000256" key="2">
    <source>
        <dbReference type="ARBA" id="ARBA00022676"/>
    </source>
</evidence>
<dbReference type="Gene3D" id="3.90.550.10">
    <property type="entry name" value="Spore Coat Polysaccharide Biosynthesis Protein SpsA, Chain A"/>
    <property type="match status" value="1"/>
</dbReference>
<comment type="similarity">
    <text evidence="1">Belongs to the glycosyltransferase 2 family.</text>
</comment>
<keyword evidence="4" id="KW-0472">Membrane</keyword>
<accession>A0A9Q5SR63</accession>
<evidence type="ECO:0000256" key="4">
    <source>
        <dbReference type="SAM" id="Phobius"/>
    </source>
</evidence>
<proteinExistence type="inferred from homology"/>
<name>A0A9Q5SR63_9BACT</name>
<dbReference type="EMBL" id="NFIJ01000009">
    <property type="protein sequence ID" value="OUO05081.1"/>
    <property type="molecule type" value="Genomic_DNA"/>
</dbReference>
<dbReference type="Pfam" id="PF13641">
    <property type="entry name" value="Glyco_tranf_2_3"/>
    <property type="match status" value="1"/>
</dbReference>
<dbReference type="AlphaFoldDB" id="A0A9Q5SR63"/>
<evidence type="ECO:0000313" key="6">
    <source>
        <dbReference type="Proteomes" id="UP000195975"/>
    </source>
</evidence>
<gene>
    <name evidence="5" type="ORF">B5F96_10170</name>
</gene>
<keyword evidence="3 5" id="KW-0808">Transferase</keyword>
<evidence type="ECO:0000256" key="1">
    <source>
        <dbReference type="ARBA" id="ARBA00006739"/>
    </source>
</evidence>
<feature type="transmembrane region" description="Helical" evidence="4">
    <location>
        <begin position="27"/>
        <end position="49"/>
    </location>
</feature>
<feature type="transmembrane region" description="Helical" evidence="4">
    <location>
        <begin position="321"/>
        <end position="339"/>
    </location>
</feature>
<dbReference type="InterPro" id="IPR029044">
    <property type="entry name" value="Nucleotide-diphossugar_trans"/>
</dbReference>
<dbReference type="CDD" id="cd06423">
    <property type="entry name" value="CESA_like"/>
    <property type="match status" value="1"/>
</dbReference>
<dbReference type="SUPFAM" id="SSF53448">
    <property type="entry name" value="Nucleotide-diphospho-sugar transferases"/>
    <property type="match status" value="1"/>
</dbReference>
<dbReference type="Proteomes" id="UP000195975">
    <property type="component" value="Unassembled WGS sequence"/>
</dbReference>
<comment type="caution">
    <text evidence="5">The sequence shown here is derived from an EMBL/GenBank/DDBJ whole genome shotgun (WGS) entry which is preliminary data.</text>
</comment>
<evidence type="ECO:0000313" key="5">
    <source>
        <dbReference type="EMBL" id="OUO05081.1"/>
    </source>
</evidence>
<dbReference type="GO" id="GO:0016757">
    <property type="term" value="F:glycosyltransferase activity"/>
    <property type="evidence" value="ECO:0007669"/>
    <property type="project" value="UniProtKB-KW"/>
</dbReference>
<keyword evidence="2" id="KW-0328">Glycosyltransferase</keyword>
<organism evidence="5 6">
    <name type="scientific">Parabacteroides johnsonii</name>
    <dbReference type="NCBI Taxonomy" id="387661"/>
    <lineage>
        <taxon>Bacteria</taxon>
        <taxon>Pseudomonadati</taxon>
        <taxon>Bacteroidota</taxon>
        <taxon>Bacteroidia</taxon>
        <taxon>Bacteroidales</taxon>
        <taxon>Tannerellaceae</taxon>
        <taxon>Parabacteroides</taxon>
    </lineage>
</organism>
<keyword evidence="4" id="KW-1133">Transmembrane helix</keyword>
<dbReference type="PANTHER" id="PTHR43630">
    <property type="entry name" value="POLY-BETA-1,6-N-ACETYL-D-GLUCOSAMINE SYNTHASE"/>
    <property type="match status" value="1"/>
</dbReference>
<reference evidence="6" key="1">
    <citation type="submission" date="2017-04" db="EMBL/GenBank/DDBJ databases">
        <title>Function of individual gut microbiota members based on whole genome sequencing of pure cultures obtained from chicken caecum.</title>
        <authorList>
            <person name="Medvecky M."/>
            <person name="Cejkova D."/>
            <person name="Polansky O."/>
            <person name="Karasova D."/>
            <person name="Kubasova T."/>
            <person name="Cizek A."/>
            <person name="Rychlik I."/>
        </authorList>
    </citation>
    <scope>NUCLEOTIDE SEQUENCE [LARGE SCALE GENOMIC DNA]</scope>
    <source>
        <strain evidence="6">An42</strain>
    </source>
</reference>
<keyword evidence="4" id="KW-0812">Transmembrane</keyword>
<evidence type="ECO:0000256" key="3">
    <source>
        <dbReference type="ARBA" id="ARBA00022679"/>
    </source>
</evidence>
<feature type="transmembrane region" description="Helical" evidence="4">
    <location>
        <begin position="345"/>
        <end position="365"/>
    </location>
</feature>
<dbReference type="PANTHER" id="PTHR43630:SF1">
    <property type="entry name" value="POLY-BETA-1,6-N-ACETYL-D-GLUCOSAMINE SYNTHASE"/>
    <property type="match status" value="1"/>
</dbReference>
<protein>
    <submittedName>
        <fullName evidence="5">Glycosyl transferase family 2</fullName>
    </submittedName>
</protein>
<sequence length="405" mass="46250">MKGLERQSVISKVCKGWHMLLIRLLEIILFVCFSVNILYLLVFSIASVFGKREKREKEAVSFRRVAILVPAYKEDRVIMECVESCLRQNYPHDRYDVVVISDRMEAVTNGRLSALPLILEVVRFENSTKAKALNLAMSHLSGYDLALILDADNTIGPDYLNQVNAAPFNGNIVGYQTHRTAKNKNTSLAYLDAVSEEINNSIFRQGHVNMGLSAALIGSGMVFDFELIKKMLSDIHAIGGFDRALELTLFKAGKRIDYLPDTYVLDEKVQNCRDFARQRRRWLSAQIHYLREFVGDVPVALLNKNWDFCDKLFQQMSIPRLLLLGGAFIIALVISFISWQVSLKWWALFCILIVSLLLAVPKSLYTRRLFVAVIELPETFFSMFLNLFRLKGANEKFIHTEHGVE</sequence>